<evidence type="ECO:0000313" key="3">
    <source>
        <dbReference type="Proteomes" id="UP000309561"/>
    </source>
</evidence>
<feature type="compositionally biased region" description="Basic and acidic residues" evidence="1">
    <location>
        <begin position="37"/>
        <end position="51"/>
    </location>
</feature>
<organism evidence="2 3">
    <name type="scientific">Sulfurimonas crateris</name>
    <dbReference type="NCBI Taxonomy" id="2574727"/>
    <lineage>
        <taxon>Bacteria</taxon>
        <taxon>Pseudomonadati</taxon>
        <taxon>Campylobacterota</taxon>
        <taxon>Epsilonproteobacteria</taxon>
        <taxon>Campylobacterales</taxon>
        <taxon>Sulfurimonadaceae</taxon>
        <taxon>Sulfurimonas</taxon>
    </lineage>
</organism>
<comment type="caution">
    <text evidence="2">The sequence shown here is derived from an EMBL/GenBank/DDBJ whole genome shotgun (WGS) entry which is preliminary data.</text>
</comment>
<dbReference type="RefSeq" id="WP_137015321.1">
    <property type="nucleotide sequence ID" value="NZ_SZPX01000009.1"/>
</dbReference>
<feature type="compositionally biased region" description="Polar residues" evidence="1">
    <location>
        <begin position="1"/>
        <end position="22"/>
    </location>
</feature>
<keyword evidence="3" id="KW-1185">Reference proteome</keyword>
<reference evidence="2 3" key="1">
    <citation type="submission" date="2019-04" db="EMBL/GenBank/DDBJ databases">
        <title>Sulfurimonas crateris sp. nov. a facultative anaerobic sulfur-oxidizing chemolithautotrophic bacterium isolated from a terrestrial mud vulcano.</title>
        <authorList>
            <person name="Ratnikova N.M."/>
            <person name="Slobodkin A.I."/>
            <person name="Merkel A.Y."/>
            <person name="Novikov A."/>
            <person name="Bonch-Osmolovskaya E.A."/>
            <person name="Slobodkina G.B."/>
        </authorList>
    </citation>
    <scope>NUCLEOTIDE SEQUENCE [LARGE SCALE GENOMIC DNA]</scope>
    <source>
        <strain evidence="2 3">SN118</strain>
    </source>
</reference>
<evidence type="ECO:0000313" key="2">
    <source>
        <dbReference type="EMBL" id="TKI68260.1"/>
    </source>
</evidence>
<sequence>MNVSSATQTGYTQATNKTTAPDATSAYESTTSTQTEQTDKIAEIQNKEEPTKATTGVQNKTQEPIITTQQEIEIKQQVAPTMSETEESPLATAIQESSQTQSAKESQATGKMAEMQEKYKDVYTPIPETYSKTDEELQTRKVHEAYPNYISGPEFLKIVSSFLEGTRIELGQKLTPEQEEAQKLDYAQAFQKAYDIFGGEEAFIEMQKGAHEIMKKYPVNSWGKDERVHNATELARFTNAATYEGLEQGKTIEEARIYAANLRSSFMDTSYSTINFLETLIKAGRADPDSLKWFLDQDEKYYPKNPNDIDFNYVNNQTMDLRKYGIEGSWEYYEKPENQKAMIEEIEKKIGQFNFMLNNENLIKDAYSKLVANAQDLGNNAGYKKMINDDYMPRMVDGLNIFKNYTIYDN</sequence>
<protein>
    <submittedName>
        <fullName evidence="2">Uncharacterized protein</fullName>
    </submittedName>
</protein>
<name>A0A4U2Z448_9BACT</name>
<feature type="compositionally biased region" description="Low complexity" evidence="1">
    <location>
        <begin position="60"/>
        <end position="77"/>
    </location>
</feature>
<gene>
    <name evidence="2" type="ORF">FCU45_11175</name>
</gene>
<accession>A0A4U2Z448</accession>
<proteinExistence type="predicted"/>
<feature type="region of interest" description="Disordered" evidence="1">
    <location>
        <begin position="1"/>
        <end position="113"/>
    </location>
</feature>
<dbReference type="EMBL" id="SZPX01000009">
    <property type="protein sequence ID" value="TKI68260.1"/>
    <property type="molecule type" value="Genomic_DNA"/>
</dbReference>
<dbReference type="AlphaFoldDB" id="A0A4U2Z448"/>
<feature type="compositionally biased region" description="Polar residues" evidence="1">
    <location>
        <begin position="94"/>
        <end position="109"/>
    </location>
</feature>
<dbReference type="Proteomes" id="UP000309561">
    <property type="component" value="Unassembled WGS sequence"/>
</dbReference>
<evidence type="ECO:0000256" key="1">
    <source>
        <dbReference type="SAM" id="MobiDB-lite"/>
    </source>
</evidence>